<evidence type="ECO:0000313" key="3">
    <source>
        <dbReference type="EMBL" id="TPG63055.1"/>
    </source>
</evidence>
<dbReference type="GO" id="GO:0004175">
    <property type="term" value="F:endopeptidase activity"/>
    <property type="evidence" value="ECO:0007669"/>
    <property type="project" value="UniProtKB-ARBA"/>
</dbReference>
<dbReference type="GO" id="GO:0080120">
    <property type="term" value="P:CAAX-box protein maturation"/>
    <property type="evidence" value="ECO:0007669"/>
    <property type="project" value="UniProtKB-ARBA"/>
</dbReference>
<dbReference type="GO" id="GO:0006508">
    <property type="term" value="P:proteolysis"/>
    <property type="evidence" value="ECO:0007669"/>
    <property type="project" value="UniProtKB-KW"/>
</dbReference>
<comment type="caution">
    <text evidence="3">The sequence shown here is derived from an EMBL/GenBank/DDBJ whole genome shotgun (WGS) entry which is preliminary data.</text>
</comment>
<dbReference type="PANTHER" id="PTHR43592:SF15">
    <property type="entry name" value="CAAX AMINO TERMINAL PROTEASE FAMILY PROTEIN"/>
    <property type="match status" value="1"/>
</dbReference>
<feature type="transmembrane region" description="Helical" evidence="1">
    <location>
        <begin position="108"/>
        <end position="130"/>
    </location>
</feature>
<gene>
    <name evidence="3" type="ORF">EAH73_18540</name>
</gene>
<feature type="transmembrane region" description="Helical" evidence="1">
    <location>
        <begin position="65"/>
        <end position="96"/>
    </location>
</feature>
<keyword evidence="3" id="KW-0482">Metalloprotease</keyword>
<accession>A0A502GMN6</accession>
<dbReference type="EMBL" id="RCYZ01000008">
    <property type="protein sequence ID" value="TPG63055.1"/>
    <property type="molecule type" value="Genomic_DNA"/>
</dbReference>
<reference evidence="3 4" key="1">
    <citation type="journal article" date="2019" name="Environ. Microbiol.">
        <title>Species interactions and distinct microbial communities in high Arctic permafrost affected cryosols are associated with the CH4 and CO2 gas fluxes.</title>
        <authorList>
            <person name="Altshuler I."/>
            <person name="Hamel J."/>
            <person name="Turney S."/>
            <person name="Magnuson E."/>
            <person name="Levesque R."/>
            <person name="Greer C."/>
            <person name="Whyte L.G."/>
        </authorList>
    </citation>
    <scope>NUCLEOTIDE SEQUENCE [LARGE SCALE GENOMIC DNA]</scope>
    <source>
        <strain evidence="3 4">S9.2P</strain>
    </source>
</reference>
<dbReference type="AlphaFoldDB" id="A0A502GMN6"/>
<evidence type="ECO:0000313" key="4">
    <source>
        <dbReference type="Proteomes" id="UP000317646"/>
    </source>
</evidence>
<keyword evidence="1" id="KW-0472">Membrane</keyword>
<feature type="transmembrane region" description="Helical" evidence="1">
    <location>
        <begin position="285"/>
        <end position="304"/>
    </location>
</feature>
<keyword evidence="1" id="KW-1133">Transmembrane helix</keyword>
<keyword evidence="3" id="KW-0645">Protease</keyword>
<feature type="transmembrane region" description="Helical" evidence="1">
    <location>
        <begin position="209"/>
        <end position="239"/>
    </location>
</feature>
<evidence type="ECO:0000256" key="1">
    <source>
        <dbReference type="SAM" id="Phobius"/>
    </source>
</evidence>
<dbReference type="Proteomes" id="UP000317646">
    <property type="component" value="Unassembled WGS sequence"/>
</dbReference>
<proteinExistence type="predicted"/>
<keyword evidence="4" id="KW-1185">Reference proteome</keyword>
<organism evidence="3 4">
    <name type="scientific">Hymenobacter nivis</name>
    <dbReference type="NCBI Taxonomy" id="1850093"/>
    <lineage>
        <taxon>Bacteria</taxon>
        <taxon>Pseudomonadati</taxon>
        <taxon>Bacteroidota</taxon>
        <taxon>Cytophagia</taxon>
        <taxon>Cytophagales</taxon>
        <taxon>Hymenobacteraceae</taxon>
        <taxon>Hymenobacter</taxon>
    </lineage>
</organism>
<dbReference type="InterPro" id="IPR003675">
    <property type="entry name" value="Rce1/LyrA-like_dom"/>
</dbReference>
<keyword evidence="3" id="KW-0378">Hydrolase</keyword>
<keyword evidence="1" id="KW-0812">Transmembrane</keyword>
<dbReference type="PANTHER" id="PTHR43592">
    <property type="entry name" value="CAAX AMINO TERMINAL PROTEASE"/>
    <property type="match status" value="1"/>
</dbReference>
<name>A0A502GMN6_9BACT</name>
<feature type="domain" description="CAAX prenyl protease 2/Lysostaphin resistance protein A-like" evidence="2">
    <location>
        <begin position="170"/>
        <end position="258"/>
    </location>
</feature>
<feature type="transmembrane region" description="Helical" evidence="1">
    <location>
        <begin position="170"/>
        <end position="189"/>
    </location>
</feature>
<protein>
    <submittedName>
        <fullName evidence="3">CPBP family intramembrane metalloprotease</fullName>
    </submittedName>
</protein>
<dbReference type="Pfam" id="PF02517">
    <property type="entry name" value="Rce1-like"/>
    <property type="match status" value="1"/>
</dbReference>
<dbReference type="GO" id="GO:0008237">
    <property type="term" value="F:metallopeptidase activity"/>
    <property type="evidence" value="ECO:0007669"/>
    <property type="project" value="UniProtKB-KW"/>
</dbReference>
<evidence type="ECO:0000259" key="2">
    <source>
        <dbReference type="Pfam" id="PF02517"/>
    </source>
</evidence>
<sequence>MPAAMKGFPARPMHPLLQILVLVGLAFAGLCLGSFVGLVLATQVYGYSLAGFAQISANPAGSPHGWAALMLLQGLSLAGLGAGAALMPAVVGAPWAGYFAPRRLGSAGWPLAAGALILVIVPLMSVLVAWNADVHFPAFLHDFELWARAKEDQAGALTKFLTQFGTAGRLLVGVLVIAVVPAVAEELVFRGVIQQNLVRWFGSRHAGVWAAAAIFSAIHFQFFGFVPRFVLGLVLGYLYEWSGNILVPMAAHFTNNAFQLVLLYLVQRGAFGWNTAFDPDSTEALPWPMAVASAVLAGALLWGLRQRMGAPDSPRLMRTVSRQGVAVGPGQPMP</sequence>